<protein>
    <submittedName>
        <fullName evidence="1">Uncharacterized protein</fullName>
    </submittedName>
</protein>
<proteinExistence type="predicted"/>
<sequence>MGGYVDVNIEPVPFFVVFRPVRVGNIHVEIVALVHAIVELLGRPADIEAVSLSRQIVKEPRFPPIHYSRPDHKVSAFPREVT</sequence>
<evidence type="ECO:0000313" key="1">
    <source>
        <dbReference type="EMBL" id="KKL50582.1"/>
    </source>
</evidence>
<reference evidence="1" key="1">
    <citation type="journal article" date="2015" name="Nature">
        <title>Complex archaea that bridge the gap between prokaryotes and eukaryotes.</title>
        <authorList>
            <person name="Spang A."/>
            <person name="Saw J.H."/>
            <person name="Jorgensen S.L."/>
            <person name="Zaremba-Niedzwiedzka K."/>
            <person name="Martijn J."/>
            <person name="Lind A.E."/>
            <person name="van Eijk R."/>
            <person name="Schleper C."/>
            <person name="Guy L."/>
            <person name="Ettema T.J."/>
        </authorList>
    </citation>
    <scope>NUCLEOTIDE SEQUENCE</scope>
</reference>
<organism evidence="1">
    <name type="scientific">marine sediment metagenome</name>
    <dbReference type="NCBI Taxonomy" id="412755"/>
    <lineage>
        <taxon>unclassified sequences</taxon>
        <taxon>metagenomes</taxon>
        <taxon>ecological metagenomes</taxon>
    </lineage>
</organism>
<dbReference type="AlphaFoldDB" id="A0A0F9FHJ1"/>
<comment type="caution">
    <text evidence="1">The sequence shown here is derived from an EMBL/GenBank/DDBJ whole genome shotgun (WGS) entry which is preliminary data.</text>
</comment>
<accession>A0A0F9FHJ1</accession>
<dbReference type="EMBL" id="LAZR01032547">
    <property type="protein sequence ID" value="KKL50582.1"/>
    <property type="molecule type" value="Genomic_DNA"/>
</dbReference>
<name>A0A0F9FHJ1_9ZZZZ</name>
<gene>
    <name evidence="1" type="ORF">LCGC14_2304050</name>
</gene>